<evidence type="ECO:0000256" key="1">
    <source>
        <dbReference type="SAM" id="SignalP"/>
    </source>
</evidence>
<reference evidence="3" key="1">
    <citation type="journal article" date="2019" name="Int. J. Syst. Evol. Microbiol.">
        <title>The Global Catalogue of Microorganisms (GCM) 10K type strain sequencing project: providing services to taxonomists for standard genome sequencing and annotation.</title>
        <authorList>
            <consortium name="The Broad Institute Genomics Platform"/>
            <consortium name="The Broad Institute Genome Sequencing Center for Infectious Disease"/>
            <person name="Wu L."/>
            <person name="Ma J."/>
        </authorList>
    </citation>
    <scope>NUCLEOTIDE SEQUENCE [LARGE SCALE GENOMIC DNA]</scope>
    <source>
        <strain evidence="3">JCM 9687</strain>
    </source>
</reference>
<evidence type="ECO:0000313" key="2">
    <source>
        <dbReference type="EMBL" id="GAA3365358.1"/>
    </source>
</evidence>
<dbReference type="Proteomes" id="UP001500483">
    <property type="component" value="Unassembled WGS sequence"/>
</dbReference>
<keyword evidence="1" id="KW-0732">Signal</keyword>
<dbReference type="Gene3D" id="2.60.20.10">
    <property type="entry name" value="Crystallins"/>
    <property type="match status" value="1"/>
</dbReference>
<dbReference type="EMBL" id="BAAAYK010000038">
    <property type="protein sequence ID" value="GAA3365358.1"/>
    <property type="molecule type" value="Genomic_DNA"/>
</dbReference>
<sequence length="166" mass="17772">MRLRTLRAGLPLVAMSLLAAAIPGVATAAGTADAAPARHCAFHADTRQQHCFDTLAEATGSAGAAAADTRDGEVVQGTLFDEENYGGDSFTIYGSGLCEKDGWVDYQIDLPDDWKDRVTSVQPWGDCWIWLYPEPGLGGDRDGPFKENTAYVGDLMNDRTQSVGLS</sequence>
<feature type="chain" id="PRO_5046296250" description="Secreted protein" evidence="1">
    <location>
        <begin position="29"/>
        <end position="166"/>
    </location>
</feature>
<evidence type="ECO:0000313" key="3">
    <source>
        <dbReference type="Proteomes" id="UP001500483"/>
    </source>
</evidence>
<dbReference type="RefSeq" id="WP_258343613.1">
    <property type="nucleotide sequence ID" value="NZ_BAAAYK010000038.1"/>
</dbReference>
<dbReference type="SUPFAM" id="SSF49695">
    <property type="entry name" value="gamma-Crystallin-like"/>
    <property type="match status" value="1"/>
</dbReference>
<feature type="signal peptide" evidence="1">
    <location>
        <begin position="1"/>
        <end position="28"/>
    </location>
</feature>
<gene>
    <name evidence="2" type="ORF">GCM10020366_64960</name>
</gene>
<evidence type="ECO:0008006" key="4">
    <source>
        <dbReference type="Google" id="ProtNLM"/>
    </source>
</evidence>
<name>A0ABP6S140_9PSEU</name>
<protein>
    <recommendedName>
        <fullName evidence="4">Secreted protein</fullName>
    </recommendedName>
</protein>
<dbReference type="InterPro" id="IPR011024">
    <property type="entry name" value="G_crystallin-like"/>
</dbReference>
<comment type="caution">
    <text evidence="2">The sequence shown here is derived from an EMBL/GenBank/DDBJ whole genome shotgun (WGS) entry which is preliminary data.</text>
</comment>
<accession>A0ABP6S140</accession>
<organism evidence="2 3">
    <name type="scientific">Saccharopolyspora gregorii</name>
    <dbReference type="NCBI Taxonomy" id="33914"/>
    <lineage>
        <taxon>Bacteria</taxon>
        <taxon>Bacillati</taxon>
        <taxon>Actinomycetota</taxon>
        <taxon>Actinomycetes</taxon>
        <taxon>Pseudonocardiales</taxon>
        <taxon>Pseudonocardiaceae</taxon>
        <taxon>Saccharopolyspora</taxon>
    </lineage>
</organism>
<proteinExistence type="predicted"/>
<keyword evidence="3" id="KW-1185">Reference proteome</keyword>